<organism evidence="2 3">
    <name type="scientific">Paraburkholderia fungorum</name>
    <dbReference type="NCBI Taxonomy" id="134537"/>
    <lineage>
        <taxon>Bacteria</taxon>
        <taxon>Pseudomonadati</taxon>
        <taxon>Pseudomonadota</taxon>
        <taxon>Betaproteobacteria</taxon>
        <taxon>Burkholderiales</taxon>
        <taxon>Burkholderiaceae</taxon>
        <taxon>Paraburkholderia</taxon>
    </lineage>
</organism>
<comment type="caution">
    <text evidence="2">The sequence shown here is derived from an EMBL/GenBank/DDBJ whole genome shotgun (WGS) entry which is preliminary data.</text>
</comment>
<accession>A0AAW3V5A4</accession>
<dbReference type="Pfam" id="PF09361">
    <property type="entry name" value="Phasin_2"/>
    <property type="match status" value="1"/>
</dbReference>
<name>A0AAW3V5A4_9BURK</name>
<proteinExistence type="predicted"/>
<protein>
    <submittedName>
        <fullName evidence="2">Phasin family protein</fullName>
    </submittedName>
</protein>
<gene>
    <name evidence="2" type="ORF">GGD69_005459</name>
</gene>
<sequence>MNQFSPEHLAAVQNAQLESLFGLTNRVFDGVQKLLVLNLQVFQSMLVETQQNAQKALAAKDAEELLALQAGLMQPAAGQILSYSRRVLEIASATQAEFTKVAGVQCDEQSRRVQTFVDKLAENAPTGSEAAVAAWKSALATTQDLNETVRKATEHTVQVAGSNFKVAAAAASEATQRVIEHALRGTKK</sequence>
<dbReference type="AlphaFoldDB" id="A0AAW3V5A4"/>
<reference evidence="2 3" key="1">
    <citation type="submission" date="2020-08" db="EMBL/GenBank/DDBJ databases">
        <title>Genomic Encyclopedia of Type Strains, Phase IV (KMG-V): Genome sequencing to study the core and pangenomes of soil and plant-associated prokaryotes.</title>
        <authorList>
            <person name="Whitman W."/>
        </authorList>
    </citation>
    <scope>NUCLEOTIDE SEQUENCE [LARGE SCALE GENOMIC DNA]</scope>
    <source>
        <strain evidence="2 3">SEMIA 4013</strain>
    </source>
</reference>
<evidence type="ECO:0000313" key="2">
    <source>
        <dbReference type="EMBL" id="MBB6204565.1"/>
    </source>
</evidence>
<feature type="domain" description="Phasin" evidence="1">
    <location>
        <begin position="7"/>
        <end position="103"/>
    </location>
</feature>
<dbReference type="NCBIfam" id="TIGR01841">
    <property type="entry name" value="phasin"/>
    <property type="match status" value="1"/>
</dbReference>
<evidence type="ECO:0000259" key="1">
    <source>
        <dbReference type="Pfam" id="PF09361"/>
    </source>
</evidence>
<dbReference type="InterPro" id="IPR010127">
    <property type="entry name" value="Phasin_subfam-1"/>
</dbReference>
<evidence type="ECO:0000313" key="3">
    <source>
        <dbReference type="Proteomes" id="UP000518681"/>
    </source>
</evidence>
<dbReference type="Proteomes" id="UP000518681">
    <property type="component" value="Unassembled WGS sequence"/>
</dbReference>
<dbReference type="InterPro" id="IPR018968">
    <property type="entry name" value="Phasin"/>
</dbReference>
<dbReference type="RefSeq" id="WP_183801302.1">
    <property type="nucleotide sequence ID" value="NZ_JACIII010000013.1"/>
</dbReference>
<dbReference type="EMBL" id="JACIIK010000009">
    <property type="protein sequence ID" value="MBB6204565.1"/>
    <property type="molecule type" value="Genomic_DNA"/>
</dbReference>